<evidence type="ECO:0000256" key="3">
    <source>
        <dbReference type="ARBA" id="ARBA00023295"/>
    </source>
</evidence>
<evidence type="ECO:0000313" key="8">
    <source>
        <dbReference type="Proteomes" id="UP000660668"/>
    </source>
</evidence>
<evidence type="ECO:0000256" key="1">
    <source>
        <dbReference type="ARBA" id="ARBA00009865"/>
    </source>
</evidence>
<gene>
    <name evidence="7" type="ORF">ISU10_20270</name>
</gene>
<protein>
    <submittedName>
        <fullName evidence="7">Family 43 glycosylhydrolase</fullName>
    </submittedName>
</protein>
<evidence type="ECO:0000256" key="6">
    <source>
        <dbReference type="SAM" id="SignalP"/>
    </source>
</evidence>
<dbReference type="EMBL" id="JADKPO010000039">
    <property type="protein sequence ID" value="MBF4770116.1"/>
    <property type="molecule type" value="Genomic_DNA"/>
</dbReference>
<comment type="caution">
    <text evidence="7">The sequence shown here is derived from an EMBL/GenBank/DDBJ whole genome shotgun (WGS) entry which is preliminary data.</text>
</comment>
<keyword evidence="3 4" id="KW-0326">Glycosidase</keyword>
<dbReference type="InterPro" id="IPR023296">
    <property type="entry name" value="Glyco_hydro_beta-prop_sf"/>
</dbReference>
<keyword evidence="6" id="KW-0732">Signal</keyword>
<dbReference type="InterPro" id="IPR006710">
    <property type="entry name" value="Glyco_hydro_43"/>
</dbReference>
<dbReference type="AlphaFoldDB" id="A0A930VQS1"/>
<proteinExistence type="inferred from homology"/>
<feature type="compositionally biased region" description="Low complexity" evidence="5">
    <location>
        <begin position="380"/>
        <end position="404"/>
    </location>
</feature>
<keyword evidence="8" id="KW-1185">Reference proteome</keyword>
<evidence type="ECO:0000256" key="2">
    <source>
        <dbReference type="ARBA" id="ARBA00022801"/>
    </source>
</evidence>
<dbReference type="GO" id="GO:0004553">
    <property type="term" value="F:hydrolase activity, hydrolyzing O-glycosyl compounds"/>
    <property type="evidence" value="ECO:0007669"/>
    <property type="project" value="InterPro"/>
</dbReference>
<feature type="compositionally biased region" description="Pro residues" evidence="5">
    <location>
        <begin position="360"/>
        <end position="379"/>
    </location>
</feature>
<sequence>MTRRLVASAALLGALALVVPPLTQSGSAGAPSEVQIPAPLLYSSSFADPTIVESLVGLVGAATAPDLKIARSPADAGPWGVTSKPALTRRPTWATSREIWAPDIQRGNREWLMYFAAGVAGADPESRCIGVARSHTAFGPYTPVGSAPLVCPVVPGVPTAADVPPARELGRRVALRGVIDPSSFLGRGKRWLVYRTQGQPSTIRLVQLTPGGARIADGQDSRVLTRFSGIEENPVMVRRGRQWVLFTSVGWFGNCAYRTYWRRSPDLQDWSRSTPRLLLSTEDRLCGPGGADVLQRKDGATQIYFHAWTCFLGPYPCPANYSRLHPWQRKGVRALYGATLGWAAYQRPYVESWIAGVLPQPPTPTPTPTPDPSETPTPTVPTETVPTETVPTETATEPGTVSSG</sequence>
<comment type="similarity">
    <text evidence="1 4">Belongs to the glycosyl hydrolase 43 family.</text>
</comment>
<feature type="signal peptide" evidence="6">
    <location>
        <begin position="1"/>
        <end position="30"/>
    </location>
</feature>
<feature type="chain" id="PRO_5037955583" evidence="6">
    <location>
        <begin position="31"/>
        <end position="404"/>
    </location>
</feature>
<dbReference type="Pfam" id="PF04616">
    <property type="entry name" value="Glyco_hydro_43"/>
    <property type="match status" value="1"/>
</dbReference>
<feature type="region of interest" description="Disordered" evidence="5">
    <location>
        <begin position="360"/>
        <end position="404"/>
    </location>
</feature>
<keyword evidence="2 4" id="KW-0378">Hydrolase</keyword>
<evidence type="ECO:0000256" key="4">
    <source>
        <dbReference type="RuleBase" id="RU361187"/>
    </source>
</evidence>
<organism evidence="7 8">
    <name type="scientific">Nocardioides agariphilus</name>
    <dbReference type="NCBI Taxonomy" id="433664"/>
    <lineage>
        <taxon>Bacteria</taxon>
        <taxon>Bacillati</taxon>
        <taxon>Actinomycetota</taxon>
        <taxon>Actinomycetes</taxon>
        <taxon>Propionibacteriales</taxon>
        <taxon>Nocardioidaceae</taxon>
        <taxon>Nocardioides</taxon>
    </lineage>
</organism>
<evidence type="ECO:0000313" key="7">
    <source>
        <dbReference type="EMBL" id="MBF4770116.1"/>
    </source>
</evidence>
<dbReference type="Proteomes" id="UP000660668">
    <property type="component" value="Unassembled WGS sequence"/>
</dbReference>
<name>A0A930VQS1_9ACTN</name>
<dbReference type="SUPFAM" id="SSF75005">
    <property type="entry name" value="Arabinanase/levansucrase/invertase"/>
    <property type="match status" value="1"/>
</dbReference>
<accession>A0A930VQS1</accession>
<reference evidence="7" key="1">
    <citation type="submission" date="2020-11" db="EMBL/GenBank/DDBJ databases">
        <title>Nocardioides cynanchi sp. nov., isolated from soil of rhizosphere of Cynanchum wilfordii.</title>
        <authorList>
            <person name="Lee J.-S."/>
            <person name="Suh M.K."/>
            <person name="Kim J.-S."/>
        </authorList>
    </citation>
    <scope>NUCLEOTIDE SEQUENCE</scope>
    <source>
        <strain evidence="7">KCTC 19276</strain>
    </source>
</reference>
<evidence type="ECO:0000256" key="5">
    <source>
        <dbReference type="SAM" id="MobiDB-lite"/>
    </source>
</evidence>
<dbReference type="RefSeq" id="WP_194698258.1">
    <property type="nucleotide sequence ID" value="NZ_JADKPO010000039.1"/>
</dbReference>
<dbReference type="GO" id="GO:0005975">
    <property type="term" value="P:carbohydrate metabolic process"/>
    <property type="evidence" value="ECO:0007669"/>
    <property type="project" value="InterPro"/>
</dbReference>
<dbReference type="Gene3D" id="2.115.10.20">
    <property type="entry name" value="Glycosyl hydrolase domain, family 43"/>
    <property type="match status" value="1"/>
</dbReference>